<keyword evidence="2" id="KW-1185">Reference proteome</keyword>
<protein>
    <submittedName>
        <fullName evidence="1">Rpn family recombination-promoting nuclease/putative transposase</fullName>
    </submittedName>
</protein>
<sequence>MKRQNYNPMNDYLFKFVFGREESKRITLSFLNAVLGREGEDELTDIAFADREFDPRFSEEKLSRLDIYGVVSDGSKINIEVQLVNYQNMEKRTLYYWAQMYQSLRKGEDYENLTRSITINLLNFRLLPQENAHNMYGLYDIASGHRLTEDLEIHFLEIPKFHVKSVKEMKRLEKWLAYFSNKLDERETEELAMSEAAISEAIRAEQVFMQSDVERWQYEQREKALRDYISGMRAARRIGLAEGRAEGRDLGLAEGRAEGTQQAMLQSLRHLMEELSLPPERAMDVLHIAPAERANYLQLLKQ</sequence>
<dbReference type="RefSeq" id="WP_304987192.1">
    <property type="nucleotide sequence ID" value="NZ_BAAACR010000005.1"/>
</dbReference>
<dbReference type="PANTHER" id="PTHR41317:SF1">
    <property type="entry name" value="PD-(D_E)XK NUCLEASE FAMILY TRANSPOSASE"/>
    <property type="match status" value="1"/>
</dbReference>
<dbReference type="InterPro" id="IPR010106">
    <property type="entry name" value="RpnA"/>
</dbReference>
<dbReference type="PANTHER" id="PTHR41317">
    <property type="entry name" value="PD-(D_E)XK NUCLEASE FAMILY TRANSPOSASE"/>
    <property type="match status" value="1"/>
</dbReference>
<name>A0ABN0SZX2_9FIRM</name>
<dbReference type="NCBIfam" id="TIGR01784">
    <property type="entry name" value="T_den_put_tspse"/>
    <property type="match status" value="1"/>
</dbReference>
<evidence type="ECO:0000313" key="2">
    <source>
        <dbReference type="Proteomes" id="UP001500399"/>
    </source>
</evidence>
<proteinExistence type="predicted"/>
<accession>A0ABN0SZX2</accession>
<gene>
    <name evidence="1" type="ORF">GCM10008919_08930</name>
</gene>
<organism evidence="1 2">
    <name type="scientific">Selenomonas dianae</name>
    <dbReference type="NCBI Taxonomy" id="135079"/>
    <lineage>
        <taxon>Bacteria</taxon>
        <taxon>Bacillati</taxon>
        <taxon>Bacillota</taxon>
        <taxon>Negativicutes</taxon>
        <taxon>Selenomonadales</taxon>
        <taxon>Selenomonadaceae</taxon>
        <taxon>Selenomonas</taxon>
    </lineage>
</organism>
<dbReference type="EMBL" id="BAAACR010000005">
    <property type="protein sequence ID" value="GAA0207887.1"/>
    <property type="molecule type" value="Genomic_DNA"/>
</dbReference>
<dbReference type="Pfam" id="PF12784">
    <property type="entry name" value="PDDEXK_2"/>
    <property type="match status" value="1"/>
</dbReference>
<evidence type="ECO:0000313" key="1">
    <source>
        <dbReference type="EMBL" id="GAA0207887.1"/>
    </source>
</evidence>
<reference evidence="1 2" key="1">
    <citation type="journal article" date="2019" name="Int. J. Syst. Evol. Microbiol.">
        <title>The Global Catalogue of Microorganisms (GCM) 10K type strain sequencing project: providing services to taxonomists for standard genome sequencing and annotation.</title>
        <authorList>
            <consortium name="The Broad Institute Genomics Platform"/>
            <consortium name="The Broad Institute Genome Sequencing Center for Infectious Disease"/>
            <person name="Wu L."/>
            <person name="Ma J."/>
        </authorList>
    </citation>
    <scope>NUCLEOTIDE SEQUENCE [LARGE SCALE GENOMIC DNA]</scope>
    <source>
        <strain evidence="1 2">JCM 8542</strain>
    </source>
</reference>
<comment type="caution">
    <text evidence="1">The sequence shown here is derived from an EMBL/GenBank/DDBJ whole genome shotgun (WGS) entry which is preliminary data.</text>
</comment>
<dbReference type="Proteomes" id="UP001500399">
    <property type="component" value="Unassembled WGS sequence"/>
</dbReference>